<proteinExistence type="predicted"/>
<dbReference type="Pfam" id="PF01497">
    <property type="entry name" value="Peripla_BP_2"/>
    <property type="match status" value="1"/>
</dbReference>
<accession>A0A6C7EBE5</accession>
<dbReference type="Gene3D" id="3.40.50.1980">
    <property type="entry name" value="Nitrogenase molybdenum iron protein domain"/>
    <property type="match status" value="2"/>
</dbReference>
<dbReference type="PANTHER" id="PTHR42860:SF1">
    <property type="entry name" value="VITAMIN B12-BINDING PROTEIN"/>
    <property type="match status" value="1"/>
</dbReference>
<dbReference type="CDD" id="cd01144">
    <property type="entry name" value="BtuF"/>
    <property type="match status" value="1"/>
</dbReference>
<dbReference type="PROSITE" id="PS50983">
    <property type="entry name" value="FE_B12_PBP"/>
    <property type="match status" value="1"/>
</dbReference>
<dbReference type="RefSeq" id="WP_015442890.1">
    <property type="nucleotide sequence ID" value="NC_020520.1"/>
</dbReference>
<sequence>MRIVSLLPSATEIVHALGLADQLVGVTFECDFPPDPRLDRNVVVGGLDTHGLAPEQIDALVREKIAAGDDLYRLDTDLFRDCDPTHVLTQDLCRVCALPAGEASTALEQLGCSADVVTLDPHTLDDVLDTIRAVGASTGTTDRSDALVAQLRERLQAVADRIAGRTMPNVFVLEWSEPPFLAGHWVPDLVVAAGGNPVHAERGGRSVPTTWEAIRDADPDIVVVSPCGFRLDDAAAQAVAALPELPARAEVWAIDADGLVVRPGPRLIDGVEALASVFHPTDGGSFEHAVRRIR</sequence>
<keyword evidence="3" id="KW-1185">Reference proteome</keyword>
<dbReference type="InterPro" id="IPR002491">
    <property type="entry name" value="ABC_transptr_periplasmic_BD"/>
</dbReference>
<dbReference type="KEGG" id="aym:YM304_33290"/>
<feature type="domain" description="Fe/B12 periplasmic-binding" evidence="1">
    <location>
        <begin position="2"/>
        <end position="282"/>
    </location>
</feature>
<organism evidence="2 3">
    <name type="scientific">Ilumatobacter coccineus (strain NBRC 103263 / KCTC 29153 / YM16-304)</name>
    <dbReference type="NCBI Taxonomy" id="1313172"/>
    <lineage>
        <taxon>Bacteria</taxon>
        <taxon>Bacillati</taxon>
        <taxon>Actinomycetota</taxon>
        <taxon>Acidimicrobiia</taxon>
        <taxon>Acidimicrobiales</taxon>
        <taxon>Ilumatobacteraceae</taxon>
        <taxon>Ilumatobacter</taxon>
    </lineage>
</organism>
<reference evidence="2 3" key="1">
    <citation type="journal article" date="2013" name="Int. J. Syst. Evol. Microbiol.">
        <title>Ilumatobacter nonamiense sp. nov. and Ilumatobacter coccineum sp. nov., isolated from seashore sand.</title>
        <authorList>
            <person name="Matsumoto A."/>
            <person name="Kasai H."/>
            <person name="Matsuo Y."/>
            <person name="Shizuri Y."/>
            <person name="Ichikawa N."/>
            <person name="Fujita N."/>
            <person name="Omura S."/>
            <person name="Takahashi Y."/>
        </authorList>
    </citation>
    <scope>NUCLEOTIDE SEQUENCE [LARGE SCALE GENOMIC DNA]</scope>
    <source>
        <strain evidence="3">NBRC 103263 / KCTC 29153 / YM16-304</strain>
    </source>
</reference>
<dbReference type="AlphaFoldDB" id="A0A6C7EBE5"/>
<evidence type="ECO:0000313" key="2">
    <source>
        <dbReference type="EMBL" id="BAN03643.1"/>
    </source>
</evidence>
<dbReference type="PANTHER" id="PTHR42860">
    <property type="entry name" value="VITAMIN B12-BINDING PROTEIN"/>
    <property type="match status" value="1"/>
</dbReference>
<evidence type="ECO:0000313" key="3">
    <source>
        <dbReference type="Proteomes" id="UP000011863"/>
    </source>
</evidence>
<protein>
    <recommendedName>
        <fullName evidence="1">Fe/B12 periplasmic-binding domain-containing protein</fullName>
    </recommendedName>
</protein>
<dbReference type="SUPFAM" id="SSF53807">
    <property type="entry name" value="Helical backbone' metal receptor"/>
    <property type="match status" value="1"/>
</dbReference>
<dbReference type="InterPro" id="IPR051030">
    <property type="entry name" value="Vitamin_B12-ABC_binding"/>
</dbReference>
<evidence type="ECO:0000259" key="1">
    <source>
        <dbReference type="PROSITE" id="PS50983"/>
    </source>
</evidence>
<dbReference type="EMBL" id="AP012057">
    <property type="protein sequence ID" value="BAN03643.1"/>
    <property type="molecule type" value="Genomic_DNA"/>
</dbReference>
<name>A0A6C7EBE5_ILUCY</name>
<dbReference type="Proteomes" id="UP000011863">
    <property type="component" value="Chromosome"/>
</dbReference>
<dbReference type="OrthoDB" id="6495095at2"/>
<gene>
    <name evidence="2" type="ORF">YM304_33290</name>
</gene>